<protein>
    <submittedName>
        <fullName evidence="2">Uncharacterized protein</fullName>
    </submittedName>
</protein>
<evidence type="ECO:0000256" key="1">
    <source>
        <dbReference type="PROSITE-ProRule" id="PRU00023"/>
    </source>
</evidence>
<accession>A0ABD1ZM97</accession>
<feature type="repeat" description="ANK" evidence="1">
    <location>
        <begin position="170"/>
        <end position="202"/>
    </location>
</feature>
<dbReference type="Pfam" id="PF00023">
    <property type="entry name" value="Ank"/>
    <property type="match status" value="2"/>
</dbReference>
<sequence>MATGPGSMSVEKSSSSQEVHMVDAGQIHFKQPQDEAIWEGAEKGNRSFFDELTEPQILKALTLRNEDGRSILHVASSNGHFEVVKLLSHGVDPAVSGVNACDDEGWTPLQSASSGGKGAVVEALLAAGADVNLANKGGRTPLHYAASKGHADIASMLISCGAKVNRKDKVGCTALHRAASSGHSSMCELLLEEGADIDATDVNGQTPLMMATICDNRQVALLLLRHGADVDIEDKDGYTVLGRANDDLRATLIDAAKVLAEE</sequence>
<proteinExistence type="predicted"/>
<evidence type="ECO:0000313" key="2">
    <source>
        <dbReference type="EMBL" id="KAL2652574.1"/>
    </source>
</evidence>
<dbReference type="PROSITE" id="PS50088">
    <property type="entry name" value="ANK_REPEAT"/>
    <property type="match status" value="5"/>
</dbReference>
<feature type="repeat" description="ANK" evidence="1">
    <location>
        <begin position="104"/>
        <end position="136"/>
    </location>
</feature>
<dbReference type="Pfam" id="PF12796">
    <property type="entry name" value="Ank_2"/>
    <property type="match status" value="1"/>
</dbReference>
<keyword evidence="3" id="KW-1185">Reference proteome</keyword>
<dbReference type="SMART" id="SM00248">
    <property type="entry name" value="ANK"/>
    <property type="match status" value="5"/>
</dbReference>
<evidence type="ECO:0000313" key="3">
    <source>
        <dbReference type="Proteomes" id="UP001605036"/>
    </source>
</evidence>
<reference evidence="2 3" key="1">
    <citation type="submission" date="2024-09" db="EMBL/GenBank/DDBJ databases">
        <title>Chromosome-scale assembly of Riccia fluitans.</title>
        <authorList>
            <person name="Paukszto L."/>
            <person name="Sawicki J."/>
            <person name="Karawczyk K."/>
            <person name="Piernik-Szablinska J."/>
            <person name="Szczecinska M."/>
            <person name="Mazdziarz M."/>
        </authorList>
    </citation>
    <scope>NUCLEOTIDE SEQUENCE [LARGE SCALE GENOMIC DNA]</scope>
    <source>
        <strain evidence="2">Rf_01</strain>
        <tissue evidence="2">Aerial parts of the thallus</tissue>
    </source>
</reference>
<dbReference type="Proteomes" id="UP001605036">
    <property type="component" value="Unassembled WGS sequence"/>
</dbReference>
<name>A0ABD1ZM97_9MARC</name>
<dbReference type="SUPFAM" id="SSF48403">
    <property type="entry name" value="Ankyrin repeat"/>
    <property type="match status" value="1"/>
</dbReference>
<dbReference type="PRINTS" id="PR01415">
    <property type="entry name" value="ANKYRIN"/>
</dbReference>
<dbReference type="PANTHER" id="PTHR22677">
    <property type="entry name" value="ANKYRIN REPEAT DOMAIN-CONTAINING PROTEIN 60"/>
    <property type="match status" value="1"/>
</dbReference>
<dbReference type="PANTHER" id="PTHR22677:SF4">
    <property type="entry name" value="USHER SYNDROME TYPE-1G PROTEIN-LIKE PROTEIN"/>
    <property type="match status" value="1"/>
</dbReference>
<gene>
    <name evidence="2" type="ORF">R1flu_020702</name>
</gene>
<dbReference type="EMBL" id="JBHFFA010000001">
    <property type="protein sequence ID" value="KAL2652574.1"/>
    <property type="molecule type" value="Genomic_DNA"/>
</dbReference>
<dbReference type="Gene3D" id="1.25.40.20">
    <property type="entry name" value="Ankyrin repeat-containing domain"/>
    <property type="match status" value="3"/>
</dbReference>
<dbReference type="InterPro" id="IPR036770">
    <property type="entry name" value="Ankyrin_rpt-contain_sf"/>
</dbReference>
<feature type="repeat" description="ANK" evidence="1">
    <location>
        <begin position="203"/>
        <end position="235"/>
    </location>
</feature>
<keyword evidence="1" id="KW-0040">ANK repeat</keyword>
<feature type="repeat" description="ANK" evidence="1">
    <location>
        <begin position="137"/>
        <end position="169"/>
    </location>
</feature>
<comment type="caution">
    <text evidence="2">The sequence shown here is derived from an EMBL/GenBank/DDBJ whole genome shotgun (WGS) entry which is preliminary data.</text>
</comment>
<dbReference type="InterPro" id="IPR039323">
    <property type="entry name" value="ANKRD_45/46/60"/>
</dbReference>
<feature type="repeat" description="ANK" evidence="1">
    <location>
        <begin position="67"/>
        <end position="87"/>
    </location>
</feature>
<organism evidence="2 3">
    <name type="scientific">Riccia fluitans</name>
    <dbReference type="NCBI Taxonomy" id="41844"/>
    <lineage>
        <taxon>Eukaryota</taxon>
        <taxon>Viridiplantae</taxon>
        <taxon>Streptophyta</taxon>
        <taxon>Embryophyta</taxon>
        <taxon>Marchantiophyta</taxon>
        <taxon>Marchantiopsida</taxon>
        <taxon>Marchantiidae</taxon>
        <taxon>Marchantiales</taxon>
        <taxon>Ricciaceae</taxon>
        <taxon>Riccia</taxon>
    </lineage>
</organism>
<dbReference type="AlphaFoldDB" id="A0ABD1ZM97"/>
<dbReference type="InterPro" id="IPR002110">
    <property type="entry name" value="Ankyrin_rpt"/>
</dbReference>
<dbReference type="PROSITE" id="PS50297">
    <property type="entry name" value="ANK_REP_REGION"/>
    <property type="match status" value="5"/>
</dbReference>